<gene>
    <name evidence="2" type="ORF">GCM10022403_035120</name>
</gene>
<evidence type="ECO:0000313" key="2">
    <source>
        <dbReference type="EMBL" id="GAA3798255.1"/>
    </source>
</evidence>
<organism evidence="2 3">
    <name type="scientific">Streptomyces coacervatus</name>
    <dbReference type="NCBI Taxonomy" id="647381"/>
    <lineage>
        <taxon>Bacteria</taxon>
        <taxon>Bacillati</taxon>
        <taxon>Actinomycetota</taxon>
        <taxon>Actinomycetes</taxon>
        <taxon>Kitasatosporales</taxon>
        <taxon>Streptomycetaceae</taxon>
        <taxon>Streptomyces</taxon>
    </lineage>
</organism>
<accession>A0ABP7HND4</accession>
<dbReference type="Proteomes" id="UP001501009">
    <property type="component" value="Unassembled WGS sequence"/>
</dbReference>
<evidence type="ECO:0008006" key="4">
    <source>
        <dbReference type="Google" id="ProtNLM"/>
    </source>
</evidence>
<feature type="region of interest" description="Disordered" evidence="1">
    <location>
        <begin position="72"/>
        <end position="94"/>
    </location>
</feature>
<dbReference type="InterPro" id="IPR045775">
    <property type="entry name" value="DUF6207"/>
</dbReference>
<dbReference type="RefSeq" id="WP_345600038.1">
    <property type="nucleotide sequence ID" value="NZ_BAABDE010000016.1"/>
</dbReference>
<sequence>MNPINKVHVQEPGLVVVDVAAADAATALAVQEALAAQWATATADRVTRDPGQPGVRLRCYLDLRQPIASRTARGIAEPALSADEPEGGALPVRP</sequence>
<reference evidence="3" key="1">
    <citation type="journal article" date="2019" name="Int. J. Syst. Evol. Microbiol.">
        <title>The Global Catalogue of Microorganisms (GCM) 10K type strain sequencing project: providing services to taxonomists for standard genome sequencing and annotation.</title>
        <authorList>
            <consortium name="The Broad Institute Genomics Platform"/>
            <consortium name="The Broad Institute Genome Sequencing Center for Infectious Disease"/>
            <person name="Wu L."/>
            <person name="Ma J."/>
        </authorList>
    </citation>
    <scope>NUCLEOTIDE SEQUENCE [LARGE SCALE GENOMIC DNA]</scope>
    <source>
        <strain evidence="3">JCM 17138</strain>
    </source>
</reference>
<evidence type="ECO:0000313" key="3">
    <source>
        <dbReference type="Proteomes" id="UP001501009"/>
    </source>
</evidence>
<dbReference type="EMBL" id="BAABDE010000016">
    <property type="protein sequence ID" value="GAA3798255.1"/>
    <property type="molecule type" value="Genomic_DNA"/>
</dbReference>
<name>A0ABP7HND4_9ACTN</name>
<keyword evidence="3" id="KW-1185">Reference proteome</keyword>
<evidence type="ECO:0000256" key="1">
    <source>
        <dbReference type="SAM" id="MobiDB-lite"/>
    </source>
</evidence>
<comment type="caution">
    <text evidence="2">The sequence shown here is derived from an EMBL/GenBank/DDBJ whole genome shotgun (WGS) entry which is preliminary data.</text>
</comment>
<dbReference type="Pfam" id="PF19711">
    <property type="entry name" value="DUF6207"/>
    <property type="match status" value="1"/>
</dbReference>
<proteinExistence type="predicted"/>
<protein>
    <recommendedName>
        <fullName evidence="4">Carboxyltransferase domain-containing protein</fullName>
    </recommendedName>
</protein>